<accession>A0ABS5JTN4</accession>
<dbReference type="CDD" id="cd24098">
    <property type="entry name" value="ASKHA_NBD_TobZ_N"/>
    <property type="match status" value="1"/>
</dbReference>
<dbReference type="Gene3D" id="3.90.870.20">
    <property type="entry name" value="Carbamoyltransferase, C-terminal domain"/>
    <property type="match status" value="1"/>
</dbReference>
<dbReference type="Gene3D" id="3.30.420.40">
    <property type="match status" value="2"/>
</dbReference>
<reference evidence="4 5" key="1">
    <citation type="journal article" date="2015" name="Int. J. Syst. Evol. Microbiol.">
        <title>Carboxylicivirga linearis sp. nov., isolated from a sea cucumber culture pond.</title>
        <authorList>
            <person name="Wang F.Q."/>
            <person name="Zhou Y.X."/>
            <person name="Lin X.Z."/>
            <person name="Chen G.J."/>
            <person name="Du Z.J."/>
        </authorList>
    </citation>
    <scope>NUCLEOTIDE SEQUENCE [LARGE SCALE GENOMIC DNA]</scope>
    <source>
        <strain evidence="4 5">FB218</strain>
    </source>
</reference>
<dbReference type="InterPro" id="IPR051338">
    <property type="entry name" value="NodU/CmcH_Carbamoyltrnsfr"/>
</dbReference>
<keyword evidence="5" id="KW-1185">Reference proteome</keyword>
<evidence type="ECO:0000313" key="5">
    <source>
        <dbReference type="Proteomes" id="UP000708576"/>
    </source>
</evidence>
<evidence type="ECO:0000313" key="4">
    <source>
        <dbReference type="EMBL" id="MBS2098165.1"/>
    </source>
</evidence>
<dbReference type="Proteomes" id="UP000708576">
    <property type="component" value="Unassembled WGS sequence"/>
</dbReference>
<dbReference type="RefSeq" id="WP_212215411.1">
    <property type="nucleotide sequence ID" value="NZ_JAGUCO010000004.1"/>
</dbReference>
<dbReference type="InterPro" id="IPR043129">
    <property type="entry name" value="ATPase_NBD"/>
</dbReference>
<organism evidence="4 5">
    <name type="scientific">Carboxylicivirga linearis</name>
    <dbReference type="NCBI Taxonomy" id="1628157"/>
    <lineage>
        <taxon>Bacteria</taxon>
        <taxon>Pseudomonadati</taxon>
        <taxon>Bacteroidota</taxon>
        <taxon>Bacteroidia</taxon>
        <taxon>Marinilabiliales</taxon>
        <taxon>Marinilabiliaceae</taxon>
        <taxon>Carboxylicivirga</taxon>
    </lineage>
</organism>
<dbReference type="InterPro" id="IPR038152">
    <property type="entry name" value="Carbam_trans_C_sf"/>
</dbReference>
<dbReference type="SUPFAM" id="SSF53067">
    <property type="entry name" value="Actin-like ATPase domain"/>
    <property type="match status" value="1"/>
</dbReference>
<dbReference type="Pfam" id="PF16861">
    <property type="entry name" value="Carbam_trans_C"/>
    <property type="match status" value="1"/>
</dbReference>
<comment type="caution">
    <text evidence="4">The sequence shown here is derived from an EMBL/GenBank/DDBJ whole genome shotgun (WGS) entry which is preliminary data.</text>
</comment>
<proteinExistence type="inferred from homology"/>
<comment type="similarity">
    <text evidence="1">Belongs to the NodU/CmcH family.</text>
</comment>
<dbReference type="PANTHER" id="PTHR34847">
    <property type="entry name" value="NODULATION PROTEIN U"/>
    <property type="match status" value="1"/>
</dbReference>
<dbReference type="InterPro" id="IPR003696">
    <property type="entry name" value="Carbtransf_dom"/>
</dbReference>
<feature type="domain" description="Carbamoyltransferase" evidence="2">
    <location>
        <begin position="2"/>
        <end position="352"/>
    </location>
</feature>
<dbReference type="PANTHER" id="PTHR34847:SF1">
    <property type="entry name" value="NODULATION PROTEIN U"/>
    <property type="match status" value="1"/>
</dbReference>
<evidence type="ECO:0000256" key="1">
    <source>
        <dbReference type="ARBA" id="ARBA00006129"/>
    </source>
</evidence>
<dbReference type="Pfam" id="PF02543">
    <property type="entry name" value="Carbam_trans_N"/>
    <property type="match status" value="1"/>
</dbReference>
<gene>
    <name evidence="4" type="ORF">KEM10_07715</name>
</gene>
<sequence length="597" mass="67563">MKILGISAYYHDSAAAIIENGNVLFAAQEERFTRVKNDASFPENAIKFCLSESGIDLGDIDIISFYEKPFLKFERLLETYYAYAPLGFKSFAKAIPVWLKEKLFIKQNIRKSLKSIGNVDNIPISFPEHHLSHAASSFYTSPFKKSAFLSIDGVGEWTTTSYGIACGEKGIEIMGELHFPDSLGLFYSSFTYFLGFEVNKGEYKMMGLAPYSNSSSERAQQFIKTIKDNLVDIESDGSIQLNRKYFEYPVGLRMVDPQKWAKLFGIKQRLPEEKLEQVHADLAFAAQSVLEEILVKIIRFIKQETNEQYLCLSGGVALNCVANSVLFNQDLFEDIFVQPAAGDAGGALGAALAVAHIKEDRIFDGLHKPFNPYLGSRCSDNDIERLLQKHKCNYRYYSSNEELTEATAQLIASKKVVGWFRGRTEFGPRALGNRSILADASDPEMQYKLNMKIKFREGFRPFAPAVCEEDFDTYFEAGKHSYYMLFTNNVKQSIKKELPEGFHSFGLDEKRNFIKSDLPAITHIDYSARVQVVKKDINPVFWSLIKSYQKQTGIGVVINTSFNVKDEPIVNTPEEAYACFMKSGMDALVLENYIVEK</sequence>
<feature type="domain" description="Carbamoyltransferase C-terminal" evidence="3">
    <location>
        <begin position="408"/>
        <end position="597"/>
    </location>
</feature>
<dbReference type="EMBL" id="JAGUCO010000004">
    <property type="protein sequence ID" value="MBS2098165.1"/>
    <property type="molecule type" value="Genomic_DNA"/>
</dbReference>
<name>A0ABS5JTN4_9BACT</name>
<evidence type="ECO:0000259" key="3">
    <source>
        <dbReference type="Pfam" id="PF16861"/>
    </source>
</evidence>
<evidence type="ECO:0008006" key="6">
    <source>
        <dbReference type="Google" id="ProtNLM"/>
    </source>
</evidence>
<protein>
    <recommendedName>
        <fullName evidence="6">Carbamoyltransferase</fullName>
    </recommendedName>
</protein>
<evidence type="ECO:0000259" key="2">
    <source>
        <dbReference type="Pfam" id="PF02543"/>
    </source>
</evidence>
<dbReference type="InterPro" id="IPR031730">
    <property type="entry name" value="Carbam_trans_C"/>
</dbReference>